<dbReference type="InterPro" id="IPR011990">
    <property type="entry name" value="TPR-like_helical_dom_sf"/>
</dbReference>
<evidence type="ECO:0000313" key="3">
    <source>
        <dbReference type="Proteomes" id="UP000178449"/>
    </source>
</evidence>
<dbReference type="STRING" id="1817772.A2527_09480"/>
<sequence>MRRTLIWLTGLALLTAGCGPDLTIYSTRPGELGIEGIDNLVVGEFKDQLGAPVTPPGDGAPFVANRPLALLVKSEVAKGLSKSGDYRILPSLNVGELQGRQPELAKTAVLSAEVRYYELDYRGYDDILYVLMARNNGKDLMDSLGNAAIGAGIAAAAEAAGKGFKVPTPLVERAGALEVTFHLTKASDGSKLVEPVTKWAYWHKKWGGDESKSQLDPALVEGFEKKGLAQVGFSDKLADTKERVQLKYSNPDEYVALGLHLADSEKVPLLDLDIENLLAQSAAQDYVKLIARHHVPAKLDLASGDAGAVALIKGGAYNEAINRLEGLPSPLAAADLYNLGLAYEANGEFAQARRNYQMGLDQDPNASSFKAAMERVKH</sequence>
<dbReference type="SUPFAM" id="SSF48452">
    <property type="entry name" value="TPR-like"/>
    <property type="match status" value="1"/>
</dbReference>
<dbReference type="AlphaFoldDB" id="A0A1F6G7J8"/>
<dbReference type="Gene3D" id="1.25.40.10">
    <property type="entry name" value="Tetratricopeptide repeat domain"/>
    <property type="match status" value="1"/>
</dbReference>
<name>A0A1F6G7J8_9PROT</name>
<dbReference type="InterPro" id="IPR019734">
    <property type="entry name" value="TPR_rpt"/>
</dbReference>
<keyword evidence="1" id="KW-0802">TPR repeat</keyword>
<accession>A0A1F6G7J8</accession>
<dbReference type="EMBL" id="MFNE01000043">
    <property type="protein sequence ID" value="OGG94072.1"/>
    <property type="molecule type" value="Genomic_DNA"/>
</dbReference>
<gene>
    <name evidence="2" type="ORF">A2527_09480</name>
</gene>
<feature type="repeat" description="TPR" evidence="1">
    <location>
        <begin position="333"/>
        <end position="366"/>
    </location>
</feature>
<proteinExistence type="predicted"/>
<dbReference type="PROSITE" id="PS51257">
    <property type="entry name" value="PROKAR_LIPOPROTEIN"/>
    <property type="match status" value="1"/>
</dbReference>
<dbReference type="SMART" id="SM00028">
    <property type="entry name" value="TPR"/>
    <property type="match status" value="1"/>
</dbReference>
<comment type="caution">
    <text evidence="2">The sequence shown here is derived from an EMBL/GenBank/DDBJ whole genome shotgun (WGS) entry which is preliminary data.</text>
</comment>
<reference evidence="2 3" key="1">
    <citation type="journal article" date="2016" name="Nat. Commun.">
        <title>Thousands of microbial genomes shed light on interconnected biogeochemical processes in an aquifer system.</title>
        <authorList>
            <person name="Anantharaman K."/>
            <person name="Brown C.T."/>
            <person name="Hug L.A."/>
            <person name="Sharon I."/>
            <person name="Castelle C.J."/>
            <person name="Probst A.J."/>
            <person name="Thomas B.C."/>
            <person name="Singh A."/>
            <person name="Wilkins M.J."/>
            <person name="Karaoz U."/>
            <person name="Brodie E.L."/>
            <person name="Williams K.H."/>
            <person name="Hubbard S.S."/>
            <person name="Banfield J.F."/>
        </authorList>
    </citation>
    <scope>NUCLEOTIDE SEQUENCE [LARGE SCALE GENOMIC DNA]</scope>
</reference>
<evidence type="ECO:0000256" key="1">
    <source>
        <dbReference type="PROSITE-ProRule" id="PRU00339"/>
    </source>
</evidence>
<protein>
    <submittedName>
        <fullName evidence="2">Uncharacterized protein</fullName>
    </submittedName>
</protein>
<evidence type="ECO:0000313" key="2">
    <source>
        <dbReference type="EMBL" id="OGG94072.1"/>
    </source>
</evidence>
<organism evidence="2 3">
    <name type="scientific">Candidatus Lambdaproteobacteria bacterium RIFOXYD2_FULL_50_16</name>
    <dbReference type="NCBI Taxonomy" id="1817772"/>
    <lineage>
        <taxon>Bacteria</taxon>
        <taxon>Pseudomonadati</taxon>
        <taxon>Pseudomonadota</taxon>
        <taxon>Candidatus Lambdaproteobacteria</taxon>
    </lineage>
</organism>
<dbReference type="Proteomes" id="UP000178449">
    <property type="component" value="Unassembled WGS sequence"/>
</dbReference>
<dbReference type="PROSITE" id="PS50005">
    <property type="entry name" value="TPR"/>
    <property type="match status" value="1"/>
</dbReference>